<keyword evidence="6" id="KW-1185">Reference proteome</keyword>
<gene>
    <name evidence="5" type="ORF">CMV_030298</name>
</gene>
<dbReference type="Proteomes" id="UP000737018">
    <property type="component" value="Unassembled WGS sequence"/>
</dbReference>
<protein>
    <submittedName>
        <fullName evidence="5">Uncharacterized protein</fullName>
    </submittedName>
</protein>
<dbReference type="Gene3D" id="3.40.630.20">
    <property type="entry name" value="Peptidase C15, pyroglutamyl peptidase I-like"/>
    <property type="match status" value="1"/>
</dbReference>
<dbReference type="PANTHER" id="PTHR23402">
    <property type="entry name" value="PROTEASE FAMILY C15 PYROGLUTAMYL-PEPTIDASE I-RELATED"/>
    <property type="match status" value="1"/>
</dbReference>
<dbReference type="AlphaFoldDB" id="A0A8J4VA00"/>
<evidence type="ECO:0000256" key="3">
    <source>
        <dbReference type="ARBA" id="ARBA00022801"/>
    </source>
</evidence>
<comment type="caution">
    <text evidence="5">The sequence shown here is derived from an EMBL/GenBank/DDBJ whole genome shotgun (WGS) entry which is preliminary data.</text>
</comment>
<sequence length="253" mass="27842">MKFCHVTNKAKADDVSASRGDSFVVRNANQQEEDDDQNAQGLRGLVHTQAFVTVLIKIGNCIRVRNVDMGSEGPKAVTIHVTGFKKFQGVAENPTETIVSNLKDFVEKRGLPPGATLGSCTILETAGDGALPLLYQTLESCISKTDITSHEQIIWLHLGVNSGAPKFAIEQQAVNEASFRCPDELGWQPQQVPIVSEDGGTTRAREYWFTALHTGERNLNVEFMFMLNVAFGLSTPPSLWWVYLRSSILGIFT</sequence>
<accession>A0A8J4VA00</accession>
<comment type="similarity">
    <text evidence="1">Belongs to the peptidase C15 family.</text>
</comment>
<dbReference type="Pfam" id="PF01470">
    <property type="entry name" value="Peptidase_C15"/>
    <property type="match status" value="1"/>
</dbReference>
<dbReference type="GO" id="GO:0006508">
    <property type="term" value="P:proteolysis"/>
    <property type="evidence" value="ECO:0007669"/>
    <property type="project" value="UniProtKB-KW"/>
</dbReference>
<dbReference type="PANTHER" id="PTHR23402:SF26">
    <property type="entry name" value="PEPTIDASE C15, PYROGLUTAMYL PEPTIDASE I-LIKE PROTEIN"/>
    <property type="match status" value="1"/>
</dbReference>
<evidence type="ECO:0000313" key="6">
    <source>
        <dbReference type="Proteomes" id="UP000737018"/>
    </source>
</evidence>
<keyword evidence="2" id="KW-0645">Protease</keyword>
<organism evidence="5 6">
    <name type="scientific">Castanea mollissima</name>
    <name type="common">Chinese chestnut</name>
    <dbReference type="NCBI Taxonomy" id="60419"/>
    <lineage>
        <taxon>Eukaryota</taxon>
        <taxon>Viridiplantae</taxon>
        <taxon>Streptophyta</taxon>
        <taxon>Embryophyta</taxon>
        <taxon>Tracheophyta</taxon>
        <taxon>Spermatophyta</taxon>
        <taxon>Magnoliopsida</taxon>
        <taxon>eudicotyledons</taxon>
        <taxon>Gunneridae</taxon>
        <taxon>Pentapetalae</taxon>
        <taxon>rosids</taxon>
        <taxon>fabids</taxon>
        <taxon>Fagales</taxon>
        <taxon>Fagaceae</taxon>
        <taxon>Castanea</taxon>
    </lineage>
</organism>
<evidence type="ECO:0000256" key="1">
    <source>
        <dbReference type="ARBA" id="ARBA00006641"/>
    </source>
</evidence>
<evidence type="ECO:0000313" key="5">
    <source>
        <dbReference type="EMBL" id="KAF3943109.1"/>
    </source>
</evidence>
<evidence type="ECO:0000256" key="2">
    <source>
        <dbReference type="ARBA" id="ARBA00022670"/>
    </source>
</evidence>
<reference evidence="5" key="1">
    <citation type="submission" date="2020-03" db="EMBL/GenBank/DDBJ databases">
        <title>Castanea mollissima Vanexum genome sequencing.</title>
        <authorList>
            <person name="Staton M."/>
        </authorList>
    </citation>
    <scope>NUCLEOTIDE SEQUENCE</scope>
    <source>
        <tissue evidence="5">Leaf</tissue>
    </source>
</reference>
<dbReference type="InterPro" id="IPR016125">
    <property type="entry name" value="Peptidase_C15-like"/>
</dbReference>
<keyword evidence="3" id="KW-0378">Hydrolase</keyword>
<dbReference type="OrthoDB" id="407146at2759"/>
<keyword evidence="4" id="KW-0788">Thiol protease</keyword>
<dbReference type="GO" id="GO:0008234">
    <property type="term" value="F:cysteine-type peptidase activity"/>
    <property type="evidence" value="ECO:0007669"/>
    <property type="project" value="UniProtKB-KW"/>
</dbReference>
<proteinExistence type="inferred from homology"/>
<dbReference type="InterPro" id="IPR036440">
    <property type="entry name" value="Peptidase_C15-like_sf"/>
</dbReference>
<name>A0A8J4VA00_9ROSI</name>
<dbReference type="EMBL" id="JRKL02013104">
    <property type="protein sequence ID" value="KAF3943109.1"/>
    <property type="molecule type" value="Genomic_DNA"/>
</dbReference>
<dbReference type="FunFam" id="3.40.630.20:FF:000003">
    <property type="entry name" value="Pyrrolidone-carboxylate peptidase isoform A"/>
    <property type="match status" value="1"/>
</dbReference>
<dbReference type="SUPFAM" id="SSF53182">
    <property type="entry name" value="Pyrrolidone carboxyl peptidase (pyroglutamate aminopeptidase)"/>
    <property type="match status" value="1"/>
</dbReference>
<evidence type="ECO:0000256" key="4">
    <source>
        <dbReference type="ARBA" id="ARBA00022807"/>
    </source>
</evidence>